<comment type="similarity">
    <text evidence="2 11">Belongs to the LpxB family.</text>
</comment>
<evidence type="ECO:0000256" key="7">
    <source>
        <dbReference type="ARBA" id="ARBA00022676"/>
    </source>
</evidence>
<evidence type="ECO:0000256" key="4">
    <source>
        <dbReference type="ARBA" id="ARBA00020902"/>
    </source>
</evidence>
<dbReference type="GO" id="GO:0009245">
    <property type="term" value="P:lipid A biosynthetic process"/>
    <property type="evidence" value="ECO:0007669"/>
    <property type="project" value="UniProtKB-UniRule"/>
</dbReference>
<keyword evidence="7 11" id="KW-0328">Glycosyltransferase</keyword>
<dbReference type="EMBL" id="FQUZ01000001">
    <property type="protein sequence ID" value="SHE30356.1"/>
    <property type="molecule type" value="Genomic_DNA"/>
</dbReference>
<organism evidence="12 13">
    <name type="scientific">Lampropedia hyalina DSM 16112</name>
    <dbReference type="NCBI Taxonomy" id="1122156"/>
    <lineage>
        <taxon>Bacteria</taxon>
        <taxon>Pseudomonadati</taxon>
        <taxon>Pseudomonadota</taxon>
        <taxon>Betaproteobacteria</taxon>
        <taxon>Burkholderiales</taxon>
        <taxon>Comamonadaceae</taxon>
        <taxon>Lampropedia</taxon>
    </lineage>
</organism>
<evidence type="ECO:0000256" key="1">
    <source>
        <dbReference type="ARBA" id="ARBA00002056"/>
    </source>
</evidence>
<evidence type="ECO:0000313" key="12">
    <source>
        <dbReference type="EMBL" id="SHE30356.1"/>
    </source>
</evidence>
<dbReference type="Pfam" id="PF02684">
    <property type="entry name" value="LpxB"/>
    <property type="match status" value="1"/>
</dbReference>
<keyword evidence="5 11" id="KW-0444">Lipid biosynthesis</keyword>
<dbReference type="AlphaFoldDB" id="A0A1M4SDT2"/>
<evidence type="ECO:0000313" key="13">
    <source>
        <dbReference type="Proteomes" id="UP000184327"/>
    </source>
</evidence>
<dbReference type="UniPathway" id="UPA00973"/>
<dbReference type="Proteomes" id="UP000184327">
    <property type="component" value="Unassembled WGS sequence"/>
</dbReference>
<dbReference type="GO" id="GO:0005543">
    <property type="term" value="F:phospholipid binding"/>
    <property type="evidence" value="ECO:0007669"/>
    <property type="project" value="TreeGrafter"/>
</dbReference>
<evidence type="ECO:0000256" key="6">
    <source>
        <dbReference type="ARBA" id="ARBA00022556"/>
    </source>
</evidence>
<dbReference type="HAMAP" id="MF_00392">
    <property type="entry name" value="LpxB"/>
    <property type="match status" value="1"/>
</dbReference>
<dbReference type="GO" id="GO:0016020">
    <property type="term" value="C:membrane"/>
    <property type="evidence" value="ECO:0007669"/>
    <property type="project" value="GOC"/>
</dbReference>
<accession>A0A1M4SDT2</accession>
<keyword evidence="13" id="KW-1185">Reference proteome</keyword>
<sequence length="383" mass="42492">MVAGEASSDLLASLLLQGVRQHWPQTAIHAHGIGGTHMQAQGFKAQWPSERLAVHGYNWEVFKRVAGLLRIRRTLGNQLLHQRPDVFIGVDAPDFNLGLEQRLRQHGIKTVHFVCPSIWAWRPERVHAIRQAASHVLCLFPFEPALLAEHGIAATFVGHPLANVIPLQPNAAAARRQLQLREDAPVLAVLPGSRSSEVQYLLPRFLHAVQWLLKKIPELQIVLPAVPAREASIRQQLQASGLTGRVHLLQGQSHLALQACDVTLIASGTATLEAALFKRPMVISYAMHPASAWWMRRKQMQPWIGLPNILFRDFVVPELLQNAATPEALGQAVLDWLGEDGTAQQRRSTLQRQFIELHQSLQADTAHAAAQAIEKVLSHDAPL</sequence>
<evidence type="ECO:0000256" key="5">
    <source>
        <dbReference type="ARBA" id="ARBA00022516"/>
    </source>
</evidence>
<reference evidence="12 13" key="1">
    <citation type="submission" date="2016-11" db="EMBL/GenBank/DDBJ databases">
        <authorList>
            <person name="Jaros S."/>
            <person name="Januszkiewicz K."/>
            <person name="Wedrychowicz H."/>
        </authorList>
    </citation>
    <scope>NUCLEOTIDE SEQUENCE [LARGE SCALE GENOMIC DNA]</scope>
    <source>
        <strain evidence="12 13">DSM 16112</strain>
    </source>
</reference>
<evidence type="ECO:0000256" key="3">
    <source>
        <dbReference type="ARBA" id="ARBA00012687"/>
    </source>
</evidence>
<dbReference type="OrthoDB" id="9801642at2"/>
<dbReference type="SUPFAM" id="SSF53756">
    <property type="entry name" value="UDP-Glycosyltransferase/glycogen phosphorylase"/>
    <property type="match status" value="1"/>
</dbReference>
<keyword evidence="6 11" id="KW-0441">Lipid A biosynthesis</keyword>
<dbReference type="EC" id="2.4.1.182" evidence="3 11"/>
<dbReference type="Gene3D" id="3.40.50.2000">
    <property type="entry name" value="Glycogen Phosphorylase B"/>
    <property type="match status" value="1"/>
</dbReference>
<dbReference type="InterPro" id="IPR003835">
    <property type="entry name" value="Glyco_trans_19"/>
</dbReference>
<evidence type="ECO:0000256" key="11">
    <source>
        <dbReference type="HAMAP-Rule" id="MF_00392"/>
    </source>
</evidence>
<comment type="pathway">
    <text evidence="11">Bacterial outer membrane biogenesis; LPS lipid A biosynthesis.</text>
</comment>
<proteinExistence type="inferred from homology"/>
<keyword evidence="9 11" id="KW-0443">Lipid metabolism</keyword>
<evidence type="ECO:0000256" key="8">
    <source>
        <dbReference type="ARBA" id="ARBA00022679"/>
    </source>
</evidence>
<name>A0A1M4SDT2_9BURK</name>
<dbReference type="PANTHER" id="PTHR30372:SF4">
    <property type="entry name" value="LIPID-A-DISACCHARIDE SYNTHASE, MITOCHONDRIAL-RELATED"/>
    <property type="match status" value="1"/>
</dbReference>
<evidence type="ECO:0000256" key="2">
    <source>
        <dbReference type="ARBA" id="ARBA00007868"/>
    </source>
</evidence>
<gene>
    <name evidence="11" type="primary">lpxB</name>
    <name evidence="12" type="ORF">SAMN02745117_00087</name>
</gene>
<keyword evidence="8 11" id="KW-0808">Transferase</keyword>
<dbReference type="NCBIfam" id="TIGR00215">
    <property type="entry name" value="lpxB"/>
    <property type="match status" value="1"/>
</dbReference>
<evidence type="ECO:0000256" key="9">
    <source>
        <dbReference type="ARBA" id="ARBA00023098"/>
    </source>
</evidence>
<dbReference type="GO" id="GO:0008915">
    <property type="term" value="F:lipid-A-disaccharide synthase activity"/>
    <property type="evidence" value="ECO:0007669"/>
    <property type="project" value="UniProtKB-UniRule"/>
</dbReference>
<protein>
    <recommendedName>
        <fullName evidence="4 11">Lipid-A-disaccharide synthase</fullName>
        <ecNumber evidence="3 11">2.4.1.182</ecNumber>
    </recommendedName>
</protein>
<comment type="catalytic activity">
    <reaction evidence="10 11">
        <text>a lipid X + a UDP-2-N,3-O-bis[(3R)-3-hydroxyacyl]-alpha-D-glucosamine = a lipid A disaccharide + UDP + H(+)</text>
        <dbReference type="Rhea" id="RHEA:67828"/>
        <dbReference type="ChEBI" id="CHEBI:15378"/>
        <dbReference type="ChEBI" id="CHEBI:58223"/>
        <dbReference type="ChEBI" id="CHEBI:137748"/>
        <dbReference type="ChEBI" id="CHEBI:176338"/>
        <dbReference type="ChEBI" id="CHEBI:176343"/>
        <dbReference type="EC" id="2.4.1.182"/>
    </reaction>
</comment>
<dbReference type="STRING" id="1122156.SAMN02745117_00087"/>
<evidence type="ECO:0000256" key="10">
    <source>
        <dbReference type="ARBA" id="ARBA00048975"/>
    </source>
</evidence>
<comment type="function">
    <text evidence="1 11">Condensation of UDP-2,3-diacylglucosamine and 2,3-diacylglucosamine-1-phosphate to form lipid A disaccharide, a precursor of lipid A, a phosphorylated glycolipid that anchors the lipopolysaccharide to the outer membrane of the cell.</text>
</comment>
<dbReference type="PANTHER" id="PTHR30372">
    <property type="entry name" value="LIPID-A-DISACCHARIDE SYNTHASE"/>
    <property type="match status" value="1"/>
</dbReference>